<protein>
    <submittedName>
        <fullName evidence="2">Lineage-specific thermal regulator protein</fullName>
    </submittedName>
</protein>
<dbReference type="Pfam" id="PF03551">
    <property type="entry name" value="PadR"/>
    <property type="match status" value="1"/>
</dbReference>
<dbReference type="Gene3D" id="1.10.10.10">
    <property type="entry name" value="Winged helix-like DNA-binding domain superfamily/Winged helix DNA-binding domain"/>
    <property type="match status" value="1"/>
</dbReference>
<dbReference type="InterPro" id="IPR052509">
    <property type="entry name" value="Metal_resp_DNA-bind_regulator"/>
</dbReference>
<dbReference type="InterPro" id="IPR005149">
    <property type="entry name" value="Tscrpt_reg_PadR_N"/>
</dbReference>
<keyword evidence="3" id="KW-1185">Reference proteome</keyword>
<dbReference type="PANTHER" id="PTHR33169:SF14">
    <property type="entry name" value="TRANSCRIPTIONAL REGULATOR RV3488"/>
    <property type="match status" value="1"/>
</dbReference>
<dbReference type="InterPro" id="IPR036388">
    <property type="entry name" value="WH-like_DNA-bd_sf"/>
</dbReference>
<dbReference type="InterPro" id="IPR036390">
    <property type="entry name" value="WH_DNA-bd_sf"/>
</dbReference>
<evidence type="ECO:0000313" key="2">
    <source>
        <dbReference type="EMBL" id="QDT19682.1"/>
    </source>
</evidence>
<dbReference type="Proteomes" id="UP000320421">
    <property type="component" value="Chromosome"/>
</dbReference>
<dbReference type="OrthoDB" id="9808017at2"/>
<evidence type="ECO:0000313" key="3">
    <source>
        <dbReference type="Proteomes" id="UP000320421"/>
    </source>
</evidence>
<dbReference type="EMBL" id="CP036266">
    <property type="protein sequence ID" value="QDT19682.1"/>
    <property type="molecule type" value="Genomic_DNA"/>
</dbReference>
<organism evidence="2 3">
    <name type="scientific">Gimesia chilikensis</name>
    <dbReference type="NCBI Taxonomy" id="2605989"/>
    <lineage>
        <taxon>Bacteria</taxon>
        <taxon>Pseudomonadati</taxon>
        <taxon>Planctomycetota</taxon>
        <taxon>Planctomycetia</taxon>
        <taxon>Planctomycetales</taxon>
        <taxon>Planctomycetaceae</taxon>
        <taxon>Gimesia</taxon>
    </lineage>
</organism>
<reference evidence="2 3" key="1">
    <citation type="submission" date="2019-02" db="EMBL/GenBank/DDBJ databases">
        <title>Deep-cultivation of Planctomycetes and their phenomic and genomic characterization uncovers novel biology.</title>
        <authorList>
            <person name="Wiegand S."/>
            <person name="Jogler M."/>
            <person name="Boedeker C."/>
            <person name="Pinto D."/>
            <person name="Vollmers J."/>
            <person name="Rivas-Marin E."/>
            <person name="Kohn T."/>
            <person name="Peeters S.H."/>
            <person name="Heuer A."/>
            <person name="Rast P."/>
            <person name="Oberbeckmann S."/>
            <person name="Bunk B."/>
            <person name="Jeske O."/>
            <person name="Meyerdierks A."/>
            <person name="Storesund J.E."/>
            <person name="Kallscheuer N."/>
            <person name="Luecker S."/>
            <person name="Lage O.M."/>
            <person name="Pohl T."/>
            <person name="Merkel B.J."/>
            <person name="Hornburger P."/>
            <person name="Mueller R.-W."/>
            <person name="Bruemmer F."/>
            <person name="Labrenz M."/>
            <person name="Spormann A.M."/>
            <person name="Op den Camp H."/>
            <person name="Overmann J."/>
            <person name="Amann R."/>
            <person name="Jetten M.S.M."/>
            <person name="Mascher T."/>
            <person name="Medema M.H."/>
            <person name="Devos D.P."/>
            <person name="Kaster A.-K."/>
            <person name="Ovreas L."/>
            <person name="Rohde M."/>
            <person name="Galperin M.Y."/>
            <person name="Jogler C."/>
        </authorList>
    </citation>
    <scope>NUCLEOTIDE SEQUENCE [LARGE SCALE GENOMIC DNA]</scope>
    <source>
        <strain evidence="2 3">HG66A1</strain>
    </source>
</reference>
<accession>A0A517PJX8</accession>
<dbReference type="PANTHER" id="PTHR33169">
    <property type="entry name" value="PADR-FAMILY TRANSCRIPTIONAL REGULATOR"/>
    <property type="match status" value="1"/>
</dbReference>
<dbReference type="AlphaFoldDB" id="A0A517PJX8"/>
<dbReference type="SUPFAM" id="SSF46785">
    <property type="entry name" value="Winged helix' DNA-binding domain"/>
    <property type="match status" value="1"/>
</dbReference>
<sequence length="110" mass="12419">MQSWMSQLRKGVTELTVLAALRQGEAYGYELLQRINHIEGLALTESTVYPLLARLKREKFVSVRAAPSPSGPPRRYYKLTATGQKRLQEMLSQWKLMGNAVSQLAEGEPE</sequence>
<gene>
    <name evidence="2" type="ORF">HG66A1_14500</name>
</gene>
<name>A0A517PJX8_9PLAN</name>
<feature type="domain" description="Transcription regulator PadR N-terminal" evidence="1">
    <location>
        <begin position="17"/>
        <end position="89"/>
    </location>
</feature>
<proteinExistence type="predicted"/>
<dbReference type="RefSeq" id="WP_145181483.1">
    <property type="nucleotide sequence ID" value="NZ_CP036266.1"/>
</dbReference>
<evidence type="ECO:0000259" key="1">
    <source>
        <dbReference type="Pfam" id="PF03551"/>
    </source>
</evidence>